<organism evidence="1 2">
    <name type="scientific">Candidatus Allofournierella pullicola</name>
    <dbReference type="NCBI Taxonomy" id="2838596"/>
    <lineage>
        <taxon>Bacteria</taxon>
        <taxon>Bacillati</taxon>
        <taxon>Bacillota</taxon>
        <taxon>Clostridia</taxon>
        <taxon>Eubacteriales</taxon>
        <taxon>Oscillospiraceae</taxon>
        <taxon>Allofournierella</taxon>
    </lineage>
</organism>
<reference evidence="1" key="1">
    <citation type="journal article" date="2021" name="PeerJ">
        <title>Extensive microbial diversity within the chicken gut microbiome revealed by metagenomics and culture.</title>
        <authorList>
            <person name="Gilroy R."/>
            <person name="Ravi A."/>
            <person name="Getino M."/>
            <person name="Pursley I."/>
            <person name="Horton D.L."/>
            <person name="Alikhan N.F."/>
            <person name="Baker D."/>
            <person name="Gharbi K."/>
            <person name="Hall N."/>
            <person name="Watson M."/>
            <person name="Adriaenssens E.M."/>
            <person name="Foster-Nyarko E."/>
            <person name="Jarju S."/>
            <person name="Secka A."/>
            <person name="Antonio M."/>
            <person name="Oren A."/>
            <person name="Chaudhuri R.R."/>
            <person name="La Ragione R."/>
            <person name="Hildebrand F."/>
            <person name="Pallen M.J."/>
        </authorList>
    </citation>
    <scope>NUCLEOTIDE SEQUENCE</scope>
    <source>
        <strain evidence="1">2239</strain>
    </source>
</reference>
<protein>
    <submittedName>
        <fullName evidence="1">Uncharacterized protein</fullName>
    </submittedName>
</protein>
<gene>
    <name evidence="1" type="ORF">H9865_06850</name>
</gene>
<name>A0A9D1V4V1_9FIRM</name>
<comment type="caution">
    <text evidence="1">The sequence shown here is derived from an EMBL/GenBank/DDBJ whole genome shotgun (WGS) entry which is preliminary data.</text>
</comment>
<accession>A0A9D1V4V1</accession>
<dbReference type="Proteomes" id="UP000824193">
    <property type="component" value="Unassembled WGS sequence"/>
</dbReference>
<evidence type="ECO:0000313" key="1">
    <source>
        <dbReference type="EMBL" id="HIX05804.1"/>
    </source>
</evidence>
<sequence length="77" mass="8526">MGWKFETAGPTGECKAFGVNIFKYPWRNCGEKAVVTDPRHGVEKVFPVYEVEIGGTPHRFAGGEFSNGVFGVYLPEE</sequence>
<proteinExistence type="predicted"/>
<reference evidence="1" key="2">
    <citation type="submission" date="2021-04" db="EMBL/GenBank/DDBJ databases">
        <authorList>
            <person name="Gilroy R."/>
        </authorList>
    </citation>
    <scope>NUCLEOTIDE SEQUENCE</scope>
    <source>
        <strain evidence="1">2239</strain>
    </source>
</reference>
<dbReference type="EMBL" id="DXFW01000020">
    <property type="protein sequence ID" value="HIX05804.1"/>
    <property type="molecule type" value="Genomic_DNA"/>
</dbReference>
<evidence type="ECO:0000313" key="2">
    <source>
        <dbReference type="Proteomes" id="UP000824193"/>
    </source>
</evidence>
<dbReference type="AlphaFoldDB" id="A0A9D1V4V1"/>